<name>A0A913X4R2_EXADI</name>
<dbReference type="PROSITE" id="PS50214">
    <property type="entry name" value="DISINTEGRIN_2"/>
    <property type="match status" value="1"/>
</dbReference>
<evidence type="ECO:0000256" key="1">
    <source>
        <dbReference type="ARBA" id="ARBA00001809"/>
    </source>
</evidence>
<dbReference type="PANTHER" id="PTHR45702:SF2">
    <property type="entry name" value="KUZBANIAN, ISOFORM A"/>
    <property type="match status" value="1"/>
</dbReference>
<evidence type="ECO:0000256" key="4">
    <source>
        <dbReference type="PROSITE-ProRule" id="PRU00276"/>
    </source>
</evidence>
<feature type="binding site" evidence="4">
    <location>
        <position position="239"/>
    </location>
    <ligand>
        <name>Zn(2+)</name>
        <dbReference type="ChEBI" id="CHEBI:29105"/>
        <note>catalytic</note>
    </ligand>
</feature>
<feature type="compositionally biased region" description="Basic and acidic residues" evidence="5">
    <location>
        <begin position="569"/>
        <end position="583"/>
    </location>
</feature>
<organism evidence="9 10">
    <name type="scientific">Exaiptasia diaphana</name>
    <name type="common">Tropical sea anemone</name>
    <name type="synonym">Aiptasia pulchella</name>
    <dbReference type="NCBI Taxonomy" id="2652724"/>
    <lineage>
        <taxon>Eukaryota</taxon>
        <taxon>Metazoa</taxon>
        <taxon>Cnidaria</taxon>
        <taxon>Anthozoa</taxon>
        <taxon>Hexacorallia</taxon>
        <taxon>Actiniaria</taxon>
        <taxon>Aiptasiidae</taxon>
        <taxon>Exaiptasia</taxon>
    </lineage>
</organism>
<accession>A0A913X4R2</accession>
<keyword evidence="6" id="KW-0472">Membrane</keyword>
<reference evidence="9" key="1">
    <citation type="submission" date="2022-11" db="UniProtKB">
        <authorList>
            <consortium name="EnsemblMetazoa"/>
        </authorList>
    </citation>
    <scope>IDENTIFICATION</scope>
</reference>
<dbReference type="SMART" id="SM00050">
    <property type="entry name" value="DISIN"/>
    <property type="match status" value="1"/>
</dbReference>
<feature type="domain" description="Peptidase M12B" evidence="8">
    <location>
        <begin position="68"/>
        <end position="289"/>
    </location>
</feature>
<dbReference type="RefSeq" id="XP_020898884.1">
    <property type="nucleotide sequence ID" value="XM_021043225.2"/>
</dbReference>
<dbReference type="GO" id="GO:0004222">
    <property type="term" value="F:metalloendopeptidase activity"/>
    <property type="evidence" value="ECO:0007669"/>
    <property type="project" value="InterPro"/>
</dbReference>
<evidence type="ECO:0000259" key="8">
    <source>
        <dbReference type="PROSITE" id="PS50215"/>
    </source>
</evidence>
<dbReference type="SUPFAM" id="SSF55486">
    <property type="entry name" value="Metalloproteases ('zincins'), catalytic domain"/>
    <property type="match status" value="1"/>
</dbReference>
<keyword evidence="4" id="KW-0479">Metal-binding</keyword>
<feature type="region of interest" description="Disordered" evidence="5">
    <location>
        <begin position="554"/>
        <end position="619"/>
    </location>
</feature>
<dbReference type="PANTHER" id="PTHR45702">
    <property type="entry name" value="ADAM10/ADAM17 METALLOPEPTIDASE FAMILY MEMBER"/>
    <property type="match status" value="1"/>
</dbReference>
<evidence type="ECO:0000256" key="6">
    <source>
        <dbReference type="SAM" id="Phobius"/>
    </source>
</evidence>
<dbReference type="EnsemblMetazoa" id="XM_021043225.2">
    <property type="protein sequence ID" value="XP_020898884.1"/>
    <property type="gene ID" value="LOC110237622"/>
</dbReference>
<dbReference type="AlphaFoldDB" id="A0A913X4R2"/>
<dbReference type="Pfam" id="PF13574">
    <property type="entry name" value="Reprolysin_2"/>
    <property type="match status" value="1"/>
</dbReference>
<dbReference type="GeneID" id="110237622"/>
<dbReference type="GO" id="GO:0006509">
    <property type="term" value="P:membrane protein ectodomain proteolysis"/>
    <property type="evidence" value="ECO:0007669"/>
    <property type="project" value="TreeGrafter"/>
</dbReference>
<evidence type="ECO:0000256" key="3">
    <source>
        <dbReference type="ARBA" id="ARBA00022685"/>
    </source>
</evidence>
<dbReference type="Gene3D" id="4.10.70.10">
    <property type="entry name" value="Disintegrin domain"/>
    <property type="match status" value="1"/>
</dbReference>
<keyword evidence="6" id="KW-0812">Transmembrane</keyword>
<dbReference type="InterPro" id="IPR036436">
    <property type="entry name" value="Disintegrin_dom_sf"/>
</dbReference>
<keyword evidence="4" id="KW-0862">Zinc</keyword>
<feature type="active site" evidence="4">
    <location>
        <position position="236"/>
    </location>
</feature>
<dbReference type="PROSITE" id="PS50215">
    <property type="entry name" value="ADAM_MEPRO"/>
    <property type="match status" value="1"/>
</dbReference>
<protein>
    <recommendedName>
        <fullName evidence="2">ADAM10 endopeptidase</fullName>
        <ecNumber evidence="2">3.4.24.81</ecNumber>
    </recommendedName>
</protein>
<dbReference type="InterPro" id="IPR001762">
    <property type="entry name" value="Disintegrin_dom"/>
</dbReference>
<dbReference type="InterPro" id="IPR001590">
    <property type="entry name" value="Peptidase_M12B"/>
</dbReference>
<evidence type="ECO:0000259" key="7">
    <source>
        <dbReference type="PROSITE" id="PS50214"/>
    </source>
</evidence>
<comment type="catalytic activity">
    <reaction evidence="1">
        <text>Endopeptidase of broad specificity.</text>
        <dbReference type="EC" id="3.4.24.81"/>
    </reaction>
</comment>
<sequence>MYRSTDVEYPHSYGSSCGVNERSKRWMDDVLNSEIKEEKGTGDFEHREDEPVLNRYRRATSGIDPRKKSCILYMQADHLFTERVAGNNKEKATLLMSAHVQAINTIYPGIDFNGDGSSDGIEFVIGRMIVNGSKEAGEPGNVFAPNNIGVEKLLDLNSEQERGQEYCLSYIFTYRDFDNGVLGLAWVGDITNAGGICEKMRTFQNGKKSLNTGVVTFINYGKAVPQRVSEITFAHEVGHNFGSPHDSSAACTPGGSSGNFIMFARATEGTKPNNRRFSSCSINKIKPVLDTKGICTDDKCCFKESQAAICGNKVVEEGEECDCGFVDDPSCIEDKCCNGKKEGKKEGCTLNEQIKAVCSPSQGLCCDSDTCKPHVGNNTVRCQNETDCRNISYCNGLNASCPIAPPKLDLTPCFEGRKLCENGSCSASVCKLKSGYEECQCSQEGKMCDLCCEFTENNKKVCKPTSEIDGINSLKQLPSAACNNFNGYCDVLLKCRQVDADGPLNRLRKQFFSKEAILGYIAWIKKYWWACVLIGVGLILLMAGFIKICSVHTPSSNPNKPPARTLTLRRREQQQQRIQQERNRRARQQASEGYPGPSYRNEPPPPYSGAYEMRGGGKR</sequence>
<feature type="domain" description="Disintegrin" evidence="7">
    <location>
        <begin position="307"/>
        <end position="409"/>
    </location>
</feature>
<dbReference type="InterPro" id="IPR051489">
    <property type="entry name" value="ADAM_Metalloproteinase"/>
</dbReference>
<dbReference type="GO" id="GO:0005886">
    <property type="term" value="C:plasma membrane"/>
    <property type="evidence" value="ECO:0007669"/>
    <property type="project" value="TreeGrafter"/>
</dbReference>
<dbReference type="OrthoDB" id="2149267at2759"/>
<evidence type="ECO:0000256" key="2">
    <source>
        <dbReference type="ARBA" id="ARBA00012332"/>
    </source>
</evidence>
<keyword evidence="6" id="KW-1133">Transmembrane helix</keyword>
<dbReference type="GO" id="GO:0046872">
    <property type="term" value="F:metal ion binding"/>
    <property type="evidence" value="ECO:0007669"/>
    <property type="project" value="UniProtKB-KW"/>
</dbReference>
<dbReference type="EC" id="3.4.24.81" evidence="2"/>
<keyword evidence="3" id="KW-0165">Cleavage on pair of basic residues</keyword>
<feature type="binding site" evidence="4">
    <location>
        <position position="245"/>
    </location>
    <ligand>
        <name>Zn(2+)</name>
        <dbReference type="ChEBI" id="CHEBI:29105"/>
        <note>catalytic</note>
    </ligand>
</feature>
<evidence type="ECO:0000313" key="10">
    <source>
        <dbReference type="Proteomes" id="UP000887567"/>
    </source>
</evidence>
<dbReference type="InterPro" id="IPR024079">
    <property type="entry name" value="MetalloPept_cat_dom_sf"/>
</dbReference>
<dbReference type="GO" id="GO:0007219">
    <property type="term" value="P:Notch signaling pathway"/>
    <property type="evidence" value="ECO:0007669"/>
    <property type="project" value="TreeGrafter"/>
</dbReference>
<evidence type="ECO:0000256" key="5">
    <source>
        <dbReference type="SAM" id="MobiDB-lite"/>
    </source>
</evidence>
<proteinExistence type="predicted"/>
<feature type="transmembrane region" description="Helical" evidence="6">
    <location>
        <begin position="527"/>
        <end position="546"/>
    </location>
</feature>
<dbReference type="KEGG" id="epa:110237622"/>
<comment type="caution">
    <text evidence="4">Lacks conserved residue(s) required for the propagation of feature annotation.</text>
</comment>
<feature type="binding site" evidence="4">
    <location>
        <position position="235"/>
    </location>
    <ligand>
        <name>Zn(2+)</name>
        <dbReference type="ChEBI" id="CHEBI:29105"/>
        <note>catalytic</note>
    </ligand>
</feature>
<dbReference type="Pfam" id="PF21299">
    <property type="entry name" value="ADAM10_Cys-rich"/>
    <property type="match status" value="1"/>
</dbReference>
<dbReference type="InterPro" id="IPR049038">
    <property type="entry name" value="ADAM10_Cys-rich"/>
</dbReference>
<dbReference type="OMA" id="HVPATNP"/>
<keyword evidence="10" id="KW-1185">Reference proteome</keyword>
<evidence type="ECO:0000313" key="9">
    <source>
        <dbReference type="EnsemblMetazoa" id="XP_020898884.1"/>
    </source>
</evidence>
<dbReference type="Gene3D" id="3.40.390.10">
    <property type="entry name" value="Collagenase (Catalytic Domain)"/>
    <property type="match status" value="1"/>
</dbReference>
<dbReference type="Proteomes" id="UP000887567">
    <property type="component" value="Unplaced"/>
</dbReference>